<dbReference type="AlphaFoldDB" id="A0AAN7HEF2"/>
<reference evidence="3" key="1">
    <citation type="journal article" date="2023" name="Mol. Phylogenet. Evol.">
        <title>Genome-scale phylogeny and comparative genomics of the fungal order Sordariales.</title>
        <authorList>
            <person name="Hensen N."/>
            <person name="Bonometti L."/>
            <person name="Westerberg I."/>
            <person name="Brannstrom I.O."/>
            <person name="Guillou S."/>
            <person name="Cros-Aarteil S."/>
            <person name="Calhoun S."/>
            <person name="Haridas S."/>
            <person name="Kuo A."/>
            <person name="Mondo S."/>
            <person name="Pangilinan J."/>
            <person name="Riley R."/>
            <person name="LaButti K."/>
            <person name="Andreopoulos B."/>
            <person name="Lipzen A."/>
            <person name="Chen C."/>
            <person name="Yan M."/>
            <person name="Daum C."/>
            <person name="Ng V."/>
            <person name="Clum A."/>
            <person name="Steindorff A."/>
            <person name="Ohm R.A."/>
            <person name="Martin F."/>
            <person name="Silar P."/>
            <person name="Natvig D.O."/>
            <person name="Lalanne C."/>
            <person name="Gautier V."/>
            <person name="Ament-Velasquez S.L."/>
            <person name="Kruys A."/>
            <person name="Hutchinson M.I."/>
            <person name="Powell A.J."/>
            <person name="Barry K."/>
            <person name="Miller A.N."/>
            <person name="Grigoriev I.V."/>
            <person name="Debuchy R."/>
            <person name="Gladieux P."/>
            <person name="Hiltunen Thoren M."/>
            <person name="Johannesson H."/>
        </authorList>
    </citation>
    <scope>NUCLEOTIDE SEQUENCE</scope>
    <source>
        <strain evidence="3">CBS 532.94</strain>
    </source>
</reference>
<reference evidence="3" key="2">
    <citation type="submission" date="2023-05" db="EMBL/GenBank/DDBJ databases">
        <authorList>
            <consortium name="Lawrence Berkeley National Laboratory"/>
            <person name="Steindorff A."/>
            <person name="Hensen N."/>
            <person name="Bonometti L."/>
            <person name="Westerberg I."/>
            <person name="Brannstrom I.O."/>
            <person name="Guillou S."/>
            <person name="Cros-Aarteil S."/>
            <person name="Calhoun S."/>
            <person name="Haridas S."/>
            <person name="Kuo A."/>
            <person name="Mondo S."/>
            <person name="Pangilinan J."/>
            <person name="Riley R."/>
            <person name="Labutti K."/>
            <person name="Andreopoulos B."/>
            <person name="Lipzen A."/>
            <person name="Chen C."/>
            <person name="Yanf M."/>
            <person name="Daum C."/>
            <person name="Ng V."/>
            <person name="Clum A."/>
            <person name="Ohm R."/>
            <person name="Martin F."/>
            <person name="Silar P."/>
            <person name="Natvig D."/>
            <person name="Lalanne C."/>
            <person name="Gautier V."/>
            <person name="Ament-Velasquez S.L."/>
            <person name="Kruys A."/>
            <person name="Hutchinson M.I."/>
            <person name="Powell A.J."/>
            <person name="Barry K."/>
            <person name="Miller A.N."/>
            <person name="Grigoriev I.V."/>
            <person name="Debuchy R."/>
            <person name="Gladieux P."/>
            <person name="Thoren M.H."/>
            <person name="Johannesson H."/>
        </authorList>
    </citation>
    <scope>NUCLEOTIDE SEQUENCE</scope>
    <source>
        <strain evidence="3">CBS 532.94</strain>
    </source>
</reference>
<accession>A0AAN7HEF2</accession>
<feature type="chain" id="PRO_5043016614" evidence="2">
    <location>
        <begin position="18"/>
        <end position="211"/>
    </location>
</feature>
<evidence type="ECO:0000313" key="3">
    <source>
        <dbReference type="EMBL" id="KAK4242072.1"/>
    </source>
</evidence>
<gene>
    <name evidence="3" type="ORF">C8A03DRAFT_11719</name>
</gene>
<evidence type="ECO:0000313" key="4">
    <source>
        <dbReference type="Proteomes" id="UP001303760"/>
    </source>
</evidence>
<keyword evidence="4" id="KW-1185">Reference proteome</keyword>
<sequence length="211" mass="21998">MKLFLLTAMGLVSLVLAQGPEAPVCPTATRTIQNRGCGKTCPFSDCTFQTTIQKPCGCPSTLPTATLIAPCEADCPYQGCDIAFHTSALPCPTAPSRTTTTPRWPRPTTTSTTSRRTTTTSSSTPTGVVTSIVTLPPKTTSVITTPCPTVTRTTRPADCPTLRCPVPTCRVDTSMAVPCGCTPKTVLYVQGCATACPEGCLTRTATISAAC</sequence>
<proteinExistence type="predicted"/>
<organism evidence="3 4">
    <name type="scientific">Achaetomium macrosporum</name>
    <dbReference type="NCBI Taxonomy" id="79813"/>
    <lineage>
        <taxon>Eukaryota</taxon>
        <taxon>Fungi</taxon>
        <taxon>Dikarya</taxon>
        <taxon>Ascomycota</taxon>
        <taxon>Pezizomycotina</taxon>
        <taxon>Sordariomycetes</taxon>
        <taxon>Sordariomycetidae</taxon>
        <taxon>Sordariales</taxon>
        <taxon>Chaetomiaceae</taxon>
        <taxon>Achaetomium</taxon>
    </lineage>
</organism>
<protein>
    <submittedName>
        <fullName evidence="3">Uncharacterized protein</fullName>
    </submittedName>
</protein>
<feature type="region of interest" description="Disordered" evidence="1">
    <location>
        <begin position="94"/>
        <end position="126"/>
    </location>
</feature>
<name>A0AAN7HEF2_9PEZI</name>
<evidence type="ECO:0000256" key="2">
    <source>
        <dbReference type="SAM" id="SignalP"/>
    </source>
</evidence>
<dbReference type="Proteomes" id="UP001303760">
    <property type="component" value="Unassembled WGS sequence"/>
</dbReference>
<feature type="signal peptide" evidence="2">
    <location>
        <begin position="1"/>
        <end position="17"/>
    </location>
</feature>
<comment type="caution">
    <text evidence="3">The sequence shown here is derived from an EMBL/GenBank/DDBJ whole genome shotgun (WGS) entry which is preliminary data.</text>
</comment>
<evidence type="ECO:0000256" key="1">
    <source>
        <dbReference type="SAM" id="MobiDB-lite"/>
    </source>
</evidence>
<dbReference type="EMBL" id="MU860013">
    <property type="protein sequence ID" value="KAK4242072.1"/>
    <property type="molecule type" value="Genomic_DNA"/>
</dbReference>
<keyword evidence="2" id="KW-0732">Signal</keyword>